<reference evidence="4" key="1">
    <citation type="journal article" date="2019" name="Int. J. Syst. Evol. Microbiol.">
        <title>The Global Catalogue of Microorganisms (GCM) 10K type strain sequencing project: providing services to taxonomists for standard genome sequencing and annotation.</title>
        <authorList>
            <consortium name="The Broad Institute Genomics Platform"/>
            <consortium name="The Broad Institute Genome Sequencing Center for Infectious Disease"/>
            <person name="Wu L."/>
            <person name="Ma J."/>
        </authorList>
    </citation>
    <scope>NUCLEOTIDE SEQUENCE [LARGE SCALE GENOMIC DNA]</scope>
    <source>
        <strain evidence="4">JCM 16902</strain>
    </source>
</reference>
<sequence>MTSFISRRLLLQNGLIGAALTATMTGCSSDEPVSTTPEATRASTDPAPSVPGAGVLLVYFSRAGENYFNGGRRVLEVGNTEVLADMITERIKCDVYRIEAADSYPEAYEPTVQRNSQEQEDDARPKIAEPLPDLNTYDTVLIGSPVWGTQAPMIMRTFIENAGLAGKTVLPFVTYAVSGMSGVDADYREALPDTRVGQGLAVRGETVSDAAEELEAWLTAAGLN</sequence>
<dbReference type="PROSITE" id="PS51257">
    <property type="entry name" value="PROKAR_LIPOPROTEIN"/>
    <property type="match status" value="1"/>
</dbReference>
<protein>
    <submittedName>
        <fullName evidence="3">Flavodoxin</fullName>
    </submittedName>
</protein>
<evidence type="ECO:0000313" key="4">
    <source>
        <dbReference type="Proteomes" id="UP001501074"/>
    </source>
</evidence>
<dbReference type="InterPro" id="IPR029039">
    <property type="entry name" value="Flavoprotein-like_sf"/>
</dbReference>
<organism evidence="3 4">
    <name type="scientific">Kineosporia mesophila</name>
    <dbReference type="NCBI Taxonomy" id="566012"/>
    <lineage>
        <taxon>Bacteria</taxon>
        <taxon>Bacillati</taxon>
        <taxon>Actinomycetota</taxon>
        <taxon>Actinomycetes</taxon>
        <taxon>Kineosporiales</taxon>
        <taxon>Kineosporiaceae</taxon>
        <taxon>Kineosporia</taxon>
    </lineage>
</organism>
<proteinExistence type="predicted"/>
<evidence type="ECO:0000313" key="3">
    <source>
        <dbReference type="EMBL" id="GAA3613656.1"/>
    </source>
</evidence>
<dbReference type="Proteomes" id="UP001501074">
    <property type="component" value="Unassembled WGS sequence"/>
</dbReference>
<dbReference type="Pfam" id="PF12682">
    <property type="entry name" value="Flavodoxin_4"/>
    <property type="match status" value="1"/>
</dbReference>
<dbReference type="PANTHER" id="PTHR39201:SF1">
    <property type="entry name" value="FLAVODOXIN-LIKE DOMAIN-CONTAINING PROTEIN"/>
    <property type="match status" value="1"/>
</dbReference>
<dbReference type="PANTHER" id="PTHR39201">
    <property type="entry name" value="EXPORTED PROTEIN-RELATED"/>
    <property type="match status" value="1"/>
</dbReference>
<feature type="region of interest" description="Disordered" evidence="1">
    <location>
        <begin position="27"/>
        <end position="47"/>
    </location>
</feature>
<dbReference type="RefSeq" id="WP_231488632.1">
    <property type="nucleotide sequence ID" value="NZ_BAAAZO010000005.1"/>
</dbReference>
<feature type="domain" description="Flavodoxin-like" evidence="2">
    <location>
        <begin position="78"/>
        <end position="218"/>
    </location>
</feature>
<evidence type="ECO:0000256" key="1">
    <source>
        <dbReference type="SAM" id="MobiDB-lite"/>
    </source>
</evidence>
<accession>A0ABP6ZM31</accession>
<comment type="caution">
    <text evidence="3">The sequence shown here is derived from an EMBL/GenBank/DDBJ whole genome shotgun (WGS) entry which is preliminary data.</text>
</comment>
<name>A0ABP6ZM31_9ACTN</name>
<gene>
    <name evidence="3" type="ORF">GCM10022223_32260</name>
</gene>
<feature type="compositionally biased region" description="Polar residues" evidence="1">
    <location>
        <begin position="27"/>
        <end position="43"/>
    </location>
</feature>
<dbReference type="InterPro" id="IPR008254">
    <property type="entry name" value="Flavodoxin/NO_synth"/>
</dbReference>
<dbReference type="Gene3D" id="3.40.50.360">
    <property type="match status" value="1"/>
</dbReference>
<dbReference type="EMBL" id="BAAAZO010000005">
    <property type="protein sequence ID" value="GAA3613656.1"/>
    <property type="molecule type" value="Genomic_DNA"/>
</dbReference>
<evidence type="ECO:0000259" key="2">
    <source>
        <dbReference type="Pfam" id="PF12682"/>
    </source>
</evidence>
<keyword evidence="4" id="KW-1185">Reference proteome</keyword>
<dbReference type="SUPFAM" id="SSF52218">
    <property type="entry name" value="Flavoproteins"/>
    <property type="match status" value="1"/>
</dbReference>